<sequence length="327" mass="35259">MSTTYPALIRAAAAQVLALRHNPTPEAAQGLIGRLYVIADGIERGDPAESIAGDPAQFITGDPAESKAGDPAELIAGDPAQFSHLTLPEVREVLAAGPAGEWTARHTQAVLLTFDAHEADQADPDGPDRAAAAEALHDAYLPATGDRQRARAWAALYRFWMDRDPPASALPAPETLPYRATFQGQAWIMDHAIAADDARHEFFVSQAEVEECGDRENGVFDELSDAALAPVEVRNWQGPFEIECERRPYRIEPEQEGAPILYADDAAGVRARLLDLFQADATAEGTDYITPDLRASIMAFEGLKGDIASEQFASRTTAATVVRQAEA</sequence>
<evidence type="ECO:0000313" key="2">
    <source>
        <dbReference type="Proteomes" id="UP001056634"/>
    </source>
</evidence>
<name>A0A9E7N521_9CAUD</name>
<organism evidence="1 2">
    <name type="scientific">Brevundimonas phage vB_BpoS-Marchewka</name>
    <dbReference type="NCBI Taxonomy" id="2948604"/>
    <lineage>
        <taxon>Viruses</taxon>
        <taxon>Duplodnaviria</taxon>
        <taxon>Heunggongvirae</taxon>
        <taxon>Uroviricota</taxon>
        <taxon>Caudoviricetes</taxon>
        <taxon>Jeanschmidtviridae</taxon>
        <taxon>Marchewkavirus</taxon>
        <taxon>Marchewkavirus marchewka</taxon>
    </lineage>
</organism>
<dbReference type="Proteomes" id="UP001056634">
    <property type="component" value="Segment"/>
</dbReference>
<gene>
    <name evidence="1" type="ORF">MARCHEWKA_01340</name>
</gene>
<reference evidence="1" key="1">
    <citation type="submission" date="2022-04" db="EMBL/GenBank/DDBJ databases">
        <authorList>
            <person name="Friedrich I."/>
            <person name="Schneider D."/>
            <person name="Poehlein A."/>
            <person name="Hertel R."/>
            <person name="Daniel R."/>
        </authorList>
    </citation>
    <scope>NUCLEOTIDE SEQUENCE</scope>
</reference>
<evidence type="ECO:0000313" key="1">
    <source>
        <dbReference type="EMBL" id="UTC28647.1"/>
    </source>
</evidence>
<proteinExistence type="predicted"/>
<dbReference type="EMBL" id="ON529851">
    <property type="protein sequence ID" value="UTC28647.1"/>
    <property type="molecule type" value="Genomic_DNA"/>
</dbReference>
<accession>A0A9E7N521</accession>
<protein>
    <submittedName>
        <fullName evidence="1">Uncharacterized protein</fullName>
    </submittedName>
</protein>
<keyword evidence="2" id="KW-1185">Reference proteome</keyword>